<gene>
    <name evidence="4" type="primary">Adcy9</name>
    <name evidence="4" type="ORF">T4A_3750</name>
    <name evidence="5" type="ORF">T4C_10832</name>
</gene>
<accession>A0A0V1ES67</accession>
<protein>
    <submittedName>
        <fullName evidence="4">Arf-GAP with Rho-GAP domain, ANK repeat and PH domain-containing protein 1</fullName>
    </submittedName>
</protein>
<dbReference type="PANTHER" id="PTHR45899:SF2">
    <property type="entry name" value="RHO GTPASE ACTIVATING PROTEIN AT 15B, ISOFORM C"/>
    <property type="match status" value="1"/>
</dbReference>
<dbReference type="Gene3D" id="1.10.555.10">
    <property type="entry name" value="Rho GTPase activation protein"/>
    <property type="match status" value="1"/>
</dbReference>
<evidence type="ECO:0000259" key="3">
    <source>
        <dbReference type="PROSITE" id="PS50238"/>
    </source>
</evidence>
<sequence length="878" mass="99618">MDFDTPPKPTPRLSKLKKPDTVNAVQTSNQGLDNVGLARVDISDQVDEIVQKAEIDNALNELCTSIDALDSNETSYRDAQSIGSDNSLWNSVSWSSGGESEPIEDRLNFIGSSSNNNNAESVGNGHTASNQPQSPILTLNANVCFVGWIAGKKGRATTMTKMWSVLKNKKLSFFVDDTCERLIDCLPCNKILLVSKQHSSESTVEPLLILHYMHPRRKKIKFRRFVVEDENDLTAWITLLGKSIIGDVMGGMDGVFDTVGKVYIKHGTTRIWTSADLVKRNYSLYYATEGIDCFFEVDFRKVFSIRDMPEKHECCADVKEKGPCFALLMENDTLWIQADSKAVTAAWRAVVQSMINKQSNVLSEQRLSSDNVPMIVEKCINFISVYGLETEGIHRMCGTVSKIDDLYNKLIVDPFSTHLLPHEHSVHTVTSVLRKFLASVDEPLVPKNITINLLNHINDTVEWKCRLRYYDEAIRQLGRINYSTLRKLVGHLKEVTQFSETNKMNVQNLACIFSPTIFRMNQIDDDKDKFSFQYSVKLFTVMADLIENYEILFNISEEENRRDSLVQKAKKKLISSTETPKKVSSGILHCLHVLEKDRISFNIKVGVDLTAENVCEYVRTRGVASLPSQIALFEVICDGQLERLVPSDESVFDIIMRWISWPLGDRVGNYLIVKGDSISSKLNDYATKFASSSPWSTAYVSVTKSFAKRYLALFPNELMLFRNQKDDNAEQVWRISDFLWFIGAEAKRHPPAKFNVTFIRNCEFLTRSKTLPFMGVALSFKQESDQLRLLSAVYSENPLISVSNCYVFQAVAGCGSRRMYVRCWSVGRSIRQFLACFFSTGAERRRFARPTSSSEQLIAQQLRFCKRRSAFKLVQLLS</sequence>
<comment type="caution">
    <text evidence="4">The sequence shown here is derived from an EMBL/GenBank/DDBJ whole genome shotgun (WGS) entry which is preliminary data.</text>
</comment>
<dbReference type="Pfam" id="PF00620">
    <property type="entry name" value="RhoGAP"/>
    <property type="match status" value="1"/>
</dbReference>
<dbReference type="SMART" id="SM00324">
    <property type="entry name" value="RhoGAP"/>
    <property type="match status" value="1"/>
</dbReference>
<dbReference type="InterPro" id="IPR008936">
    <property type="entry name" value="Rho_GTPase_activation_prot"/>
</dbReference>
<dbReference type="Gene3D" id="3.10.20.90">
    <property type="entry name" value="Phosphatidylinositol 3-kinase Catalytic Subunit, Chain A, domain 1"/>
    <property type="match status" value="1"/>
</dbReference>
<dbReference type="InterPro" id="IPR052227">
    <property type="entry name" value="Arf-Rho-GAP_ANK-PH_domain"/>
</dbReference>
<evidence type="ECO:0000313" key="7">
    <source>
        <dbReference type="Proteomes" id="UP000054826"/>
    </source>
</evidence>
<dbReference type="EMBL" id="JYDR01000011">
    <property type="protein sequence ID" value="KRY76575.1"/>
    <property type="molecule type" value="Genomic_DNA"/>
</dbReference>
<dbReference type="GO" id="GO:0005547">
    <property type="term" value="F:phosphatidylinositol-3,4,5-trisphosphate binding"/>
    <property type="evidence" value="ECO:0007669"/>
    <property type="project" value="TreeGrafter"/>
</dbReference>
<dbReference type="GO" id="GO:0007165">
    <property type="term" value="P:signal transduction"/>
    <property type="evidence" value="ECO:0007669"/>
    <property type="project" value="InterPro"/>
</dbReference>
<dbReference type="InterPro" id="IPR000198">
    <property type="entry name" value="RhoGAP_dom"/>
</dbReference>
<name>A0A0V1ES67_TRIPS</name>
<organism evidence="4 6">
    <name type="scientific">Trichinella pseudospiralis</name>
    <name type="common">Parasitic roundworm</name>
    <dbReference type="NCBI Taxonomy" id="6337"/>
    <lineage>
        <taxon>Eukaryota</taxon>
        <taxon>Metazoa</taxon>
        <taxon>Ecdysozoa</taxon>
        <taxon>Nematoda</taxon>
        <taxon>Enoplea</taxon>
        <taxon>Dorylaimia</taxon>
        <taxon>Trichinellida</taxon>
        <taxon>Trichinellidae</taxon>
        <taxon>Trichinella</taxon>
    </lineage>
</organism>
<feature type="domain" description="Rho-GAP" evidence="3">
    <location>
        <begin position="360"/>
        <end position="553"/>
    </location>
</feature>
<dbReference type="Proteomes" id="UP000054826">
    <property type="component" value="Unassembled WGS sequence"/>
</dbReference>
<dbReference type="Proteomes" id="UP000054632">
    <property type="component" value="Unassembled WGS sequence"/>
</dbReference>
<dbReference type="GO" id="GO:0005096">
    <property type="term" value="F:GTPase activator activity"/>
    <property type="evidence" value="ECO:0007669"/>
    <property type="project" value="UniProtKB-KW"/>
</dbReference>
<dbReference type="CDD" id="cd17113">
    <property type="entry name" value="RA_ARAPs"/>
    <property type="match status" value="1"/>
</dbReference>
<dbReference type="InterPro" id="IPR011993">
    <property type="entry name" value="PH-like_dom_sf"/>
</dbReference>
<dbReference type="EMBL" id="JYDR01000011">
    <property type="protein sequence ID" value="KRY76576.1"/>
    <property type="molecule type" value="Genomic_DNA"/>
</dbReference>
<dbReference type="SUPFAM" id="SSF50729">
    <property type="entry name" value="PH domain-like"/>
    <property type="match status" value="2"/>
</dbReference>
<dbReference type="PANTHER" id="PTHR45899">
    <property type="entry name" value="RHO GTPASE ACTIVATING PROTEIN AT 15B, ISOFORM C"/>
    <property type="match status" value="1"/>
</dbReference>
<dbReference type="AlphaFoldDB" id="A0A0V1ES67"/>
<evidence type="ECO:0000313" key="5">
    <source>
        <dbReference type="EMBL" id="KRZ43331.1"/>
    </source>
</evidence>
<reference evidence="6 7" key="1">
    <citation type="submission" date="2015-01" db="EMBL/GenBank/DDBJ databases">
        <title>Evolution of Trichinella species and genotypes.</title>
        <authorList>
            <person name="Korhonen P.K."/>
            <person name="Edoardo P."/>
            <person name="Giuseppe L.R."/>
            <person name="Gasser R.B."/>
        </authorList>
    </citation>
    <scope>NUCLEOTIDE SEQUENCE [LARGE SCALE GENOMIC DNA]</scope>
    <source>
        <strain evidence="4">ISS13</strain>
        <strain evidence="5">ISS176</strain>
    </source>
</reference>
<dbReference type="GO" id="GO:0005737">
    <property type="term" value="C:cytoplasm"/>
    <property type="evidence" value="ECO:0007669"/>
    <property type="project" value="TreeGrafter"/>
</dbReference>
<dbReference type="SUPFAM" id="SSF48350">
    <property type="entry name" value="GTPase activation domain, GAP"/>
    <property type="match status" value="1"/>
</dbReference>
<dbReference type="EMBL" id="JYDV01000010">
    <property type="protein sequence ID" value="KRZ43331.1"/>
    <property type="molecule type" value="Genomic_DNA"/>
</dbReference>
<keyword evidence="1" id="KW-0343">GTPase activation</keyword>
<evidence type="ECO:0000256" key="1">
    <source>
        <dbReference type="ARBA" id="ARBA00022468"/>
    </source>
</evidence>
<evidence type="ECO:0000313" key="4">
    <source>
        <dbReference type="EMBL" id="KRY76575.1"/>
    </source>
</evidence>
<evidence type="ECO:0000313" key="6">
    <source>
        <dbReference type="Proteomes" id="UP000054632"/>
    </source>
</evidence>
<dbReference type="Gene3D" id="2.30.29.30">
    <property type="entry name" value="Pleckstrin-homology domain (PH domain)/Phosphotyrosine-binding domain (PTB)"/>
    <property type="match status" value="1"/>
</dbReference>
<dbReference type="PROSITE" id="PS50238">
    <property type="entry name" value="RHOGAP"/>
    <property type="match status" value="1"/>
</dbReference>
<feature type="compositionally biased region" description="Pro residues" evidence="2">
    <location>
        <begin position="1"/>
        <end position="10"/>
    </location>
</feature>
<evidence type="ECO:0000256" key="2">
    <source>
        <dbReference type="SAM" id="MobiDB-lite"/>
    </source>
</evidence>
<feature type="region of interest" description="Disordered" evidence="2">
    <location>
        <begin position="1"/>
        <end position="22"/>
    </location>
</feature>
<proteinExistence type="predicted"/>